<feature type="region of interest" description="Disordered" evidence="5">
    <location>
        <begin position="1"/>
        <end position="21"/>
    </location>
</feature>
<protein>
    <recommendedName>
        <fullName evidence="7">Late embryogenesis abundant protein LEA-2 subgroup domain-containing protein</fullName>
    </recommendedName>
</protein>
<evidence type="ECO:0000256" key="3">
    <source>
        <dbReference type="ARBA" id="ARBA00022989"/>
    </source>
</evidence>
<dbReference type="PANTHER" id="PTHR31234:SF69">
    <property type="entry name" value="EXPRESSED PROTEIN"/>
    <property type="match status" value="1"/>
</dbReference>
<gene>
    <name evidence="8" type="ORF">CDL12_21009</name>
</gene>
<evidence type="ECO:0000256" key="5">
    <source>
        <dbReference type="SAM" id="MobiDB-lite"/>
    </source>
</evidence>
<accession>A0A2G9GN45</accession>
<dbReference type="PANTHER" id="PTHR31234">
    <property type="entry name" value="LATE EMBRYOGENESIS ABUNDANT (LEA) HYDROXYPROLINE-RICH GLYCOPROTEIN FAMILY"/>
    <property type="match status" value="1"/>
</dbReference>
<dbReference type="Pfam" id="PF03168">
    <property type="entry name" value="LEA_2"/>
    <property type="match status" value="1"/>
</dbReference>
<feature type="transmembrane region" description="Helical" evidence="6">
    <location>
        <begin position="49"/>
        <end position="67"/>
    </location>
</feature>
<evidence type="ECO:0000256" key="2">
    <source>
        <dbReference type="ARBA" id="ARBA00022692"/>
    </source>
</evidence>
<sequence length="219" mass="24875">MSTAKHSQAPPVGQPLLSDHQYPHEPPQYVIVLPPYRQRRIRDSCPRRLICFGVSLLFLVAAAYLLWPSDPELSIQRLSFDRLHFHTRPQISVDITLDVTVKVRNKDFYSLDYDSLLVAIAYRGERLGFMTSHGGHIRARGTSYLNSRLRLDGVEILSDVIFLLEDLAKGAITFDTVSEISGKLGLFFFDIPIKTKISCEVTVNTRNQTITHQSCYPKV</sequence>
<evidence type="ECO:0000256" key="1">
    <source>
        <dbReference type="ARBA" id="ARBA00004167"/>
    </source>
</evidence>
<dbReference type="OrthoDB" id="1414122at2759"/>
<reference evidence="9" key="1">
    <citation type="journal article" date="2018" name="Gigascience">
        <title>Genome assembly of the Pink Ipe (Handroanthus impetiginosus, Bignoniaceae), a highly valued, ecologically keystone Neotropical timber forest tree.</title>
        <authorList>
            <person name="Silva-Junior O.B."/>
            <person name="Grattapaglia D."/>
            <person name="Novaes E."/>
            <person name="Collevatti R.G."/>
        </authorList>
    </citation>
    <scope>NUCLEOTIDE SEQUENCE [LARGE SCALE GENOMIC DNA]</scope>
    <source>
        <strain evidence="9">cv. UFG-1</strain>
    </source>
</reference>
<keyword evidence="4 6" id="KW-0472">Membrane</keyword>
<keyword evidence="3 6" id="KW-1133">Transmembrane helix</keyword>
<keyword evidence="2 6" id="KW-0812">Transmembrane</keyword>
<dbReference type="STRING" id="429701.A0A2G9GN45"/>
<dbReference type="InterPro" id="IPR004864">
    <property type="entry name" value="LEA_2"/>
</dbReference>
<dbReference type="EMBL" id="NKXS01004421">
    <property type="protein sequence ID" value="PIN06440.1"/>
    <property type="molecule type" value="Genomic_DNA"/>
</dbReference>
<keyword evidence="9" id="KW-1185">Reference proteome</keyword>
<dbReference type="Proteomes" id="UP000231279">
    <property type="component" value="Unassembled WGS sequence"/>
</dbReference>
<dbReference type="AlphaFoldDB" id="A0A2G9GN45"/>
<evidence type="ECO:0000256" key="4">
    <source>
        <dbReference type="ARBA" id="ARBA00023136"/>
    </source>
</evidence>
<proteinExistence type="predicted"/>
<name>A0A2G9GN45_9LAMI</name>
<evidence type="ECO:0000313" key="9">
    <source>
        <dbReference type="Proteomes" id="UP000231279"/>
    </source>
</evidence>
<comment type="subcellular location">
    <subcellularLocation>
        <location evidence="1">Membrane</location>
        <topology evidence="1">Single-pass membrane protein</topology>
    </subcellularLocation>
</comment>
<dbReference type="Gene3D" id="2.60.40.1820">
    <property type="match status" value="1"/>
</dbReference>
<comment type="caution">
    <text evidence="8">The sequence shown here is derived from an EMBL/GenBank/DDBJ whole genome shotgun (WGS) entry which is preliminary data.</text>
</comment>
<dbReference type="InterPro" id="IPR044839">
    <property type="entry name" value="NDR1-like"/>
</dbReference>
<evidence type="ECO:0000313" key="8">
    <source>
        <dbReference type="EMBL" id="PIN06440.1"/>
    </source>
</evidence>
<dbReference type="SUPFAM" id="SSF117070">
    <property type="entry name" value="LEA14-like"/>
    <property type="match status" value="1"/>
</dbReference>
<dbReference type="GO" id="GO:0016020">
    <property type="term" value="C:membrane"/>
    <property type="evidence" value="ECO:0007669"/>
    <property type="project" value="UniProtKB-SubCell"/>
</dbReference>
<evidence type="ECO:0000259" key="7">
    <source>
        <dbReference type="Pfam" id="PF03168"/>
    </source>
</evidence>
<feature type="domain" description="Late embryogenesis abundant protein LEA-2 subgroup" evidence="7">
    <location>
        <begin position="100"/>
        <end position="196"/>
    </location>
</feature>
<evidence type="ECO:0000256" key="6">
    <source>
        <dbReference type="SAM" id="Phobius"/>
    </source>
</evidence>
<organism evidence="8 9">
    <name type="scientific">Handroanthus impetiginosus</name>
    <dbReference type="NCBI Taxonomy" id="429701"/>
    <lineage>
        <taxon>Eukaryota</taxon>
        <taxon>Viridiplantae</taxon>
        <taxon>Streptophyta</taxon>
        <taxon>Embryophyta</taxon>
        <taxon>Tracheophyta</taxon>
        <taxon>Spermatophyta</taxon>
        <taxon>Magnoliopsida</taxon>
        <taxon>eudicotyledons</taxon>
        <taxon>Gunneridae</taxon>
        <taxon>Pentapetalae</taxon>
        <taxon>asterids</taxon>
        <taxon>lamiids</taxon>
        <taxon>Lamiales</taxon>
        <taxon>Bignoniaceae</taxon>
        <taxon>Crescentiina</taxon>
        <taxon>Tabebuia alliance</taxon>
        <taxon>Handroanthus</taxon>
    </lineage>
</organism>
<dbReference type="GO" id="GO:0098542">
    <property type="term" value="P:defense response to other organism"/>
    <property type="evidence" value="ECO:0007669"/>
    <property type="project" value="InterPro"/>
</dbReference>